<protein>
    <submittedName>
        <fullName evidence="1">Uncharacterized protein</fullName>
    </submittedName>
</protein>
<gene>
    <name evidence="1" type="ORF">M440DRAFT_1008842</name>
</gene>
<organism evidence="1 2">
    <name type="scientific">Trichoderma longibrachiatum ATCC 18648</name>
    <dbReference type="NCBI Taxonomy" id="983965"/>
    <lineage>
        <taxon>Eukaryota</taxon>
        <taxon>Fungi</taxon>
        <taxon>Dikarya</taxon>
        <taxon>Ascomycota</taxon>
        <taxon>Pezizomycotina</taxon>
        <taxon>Sordariomycetes</taxon>
        <taxon>Hypocreomycetidae</taxon>
        <taxon>Hypocreales</taxon>
        <taxon>Hypocreaceae</taxon>
        <taxon>Trichoderma</taxon>
    </lineage>
</organism>
<keyword evidence="2" id="KW-1185">Reference proteome</keyword>
<evidence type="ECO:0000313" key="2">
    <source>
        <dbReference type="Proteomes" id="UP000240760"/>
    </source>
</evidence>
<name>A0A2T4CHU5_TRILO</name>
<sequence length="169" mass="18518">MYSAREAILLVSSGGRANIGLCLMALVSVRRCGRTTPLSAAAKTRAPAKHPFRPRHGECWQAAQGQTCTCTLSLPLPVRMRSVQSTNNLPCNKACKSLAFDEQAPVVPPSSLSPMSRPLSRPPVSNWLYHHTPSRANDTTGFHGRAGYRTSCEWLKWLDRPHTLSSLPV</sequence>
<reference evidence="1 2" key="1">
    <citation type="submission" date="2016-07" db="EMBL/GenBank/DDBJ databases">
        <title>Multiple horizontal gene transfer events from other fungi enriched the ability of initially mycotrophic Trichoderma (Ascomycota) to feed on dead plant biomass.</title>
        <authorList>
            <consortium name="DOE Joint Genome Institute"/>
            <person name="Aerts A."/>
            <person name="Atanasova L."/>
            <person name="Chenthamara K."/>
            <person name="Zhang J."/>
            <person name="Grujic M."/>
            <person name="Henrissat B."/>
            <person name="Kuo A."/>
            <person name="Salamov A."/>
            <person name="Lipzen A."/>
            <person name="Labutti K."/>
            <person name="Barry K."/>
            <person name="Miao Y."/>
            <person name="Rahimi M.J."/>
            <person name="Shen Q."/>
            <person name="Grigoriev I.V."/>
            <person name="Kubicek C.P."/>
            <person name="Druzhinina I.S."/>
        </authorList>
    </citation>
    <scope>NUCLEOTIDE SEQUENCE [LARGE SCALE GENOMIC DNA]</scope>
    <source>
        <strain evidence="1 2">ATCC 18648</strain>
    </source>
</reference>
<evidence type="ECO:0000313" key="1">
    <source>
        <dbReference type="EMBL" id="PTB81145.1"/>
    </source>
</evidence>
<dbReference type="Proteomes" id="UP000240760">
    <property type="component" value="Unassembled WGS sequence"/>
</dbReference>
<proteinExistence type="predicted"/>
<dbReference type="AlphaFoldDB" id="A0A2T4CHU5"/>
<dbReference type="EMBL" id="KZ679126">
    <property type="protein sequence ID" value="PTB81145.1"/>
    <property type="molecule type" value="Genomic_DNA"/>
</dbReference>
<accession>A0A2T4CHU5</accession>